<evidence type="ECO:0008006" key="5">
    <source>
        <dbReference type="Google" id="ProtNLM"/>
    </source>
</evidence>
<dbReference type="Proteomes" id="UP001501867">
    <property type="component" value="Unassembled WGS sequence"/>
</dbReference>
<sequence length="148" mass="15181">MSDFSTEPRRPRPQRPLPRPAAATGAGAMGIALGLVITSGAVYTLLLLTEGNGFGLFGLPVLALGVGFLRNGGKVLAGVAHSGDRLSQLGLMPAIVAGLGIGGMVAGADWDRDDSLVQLAGFTFALLLAVVLITLCGRPSTKVYLHED</sequence>
<feature type="transmembrane region" description="Helical" evidence="2">
    <location>
        <begin position="89"/>
        <end position="110"/>
    </location>
</feature>
<gene>
    <name evidence="3" type="ORF">GCM10010302_42260</name>
</gene>
<keyword evidence="4" id="KW-1185">Reference proteome</keyword>
<evidence type="ECO:0000313" key="4">
    <source>
        <dbReference type="Proteomes" id="UP001501867"/>
    </source>
</evidence>
<evidence type="ECO:0000313" key="3">
    <source>
        <dbReference type="EMBL" id="GAA0299264.1"/>
    </source>
</evidence>
<keyword evidence="2" id="KW-1133">Transmembrane helix</keyword>
<organism evidence="3 4">
    <name type="scientific">Streptomyces polychromogenes</name>
    <dbReference type="NCBI Taxonomy" id="67342"/>
    <lineage>
        <taxon>Bacteria</taxon>
        <taxon>Bacillati</taxon>
        <taxon>Actinomycetota</taxon>
        <taxon>Actinomycetes</taxon>
        <taxon>Kitasatosporales</taxon>
        <taxon>Streptomycetaceae</taxon>
        <taxon>Streptomyces</taxon>
    </lineage>
</organism>
<dbReference type="EMBL" id="BAAABV010000021">
    <property type="protein sequence ID" value="GAA0299264.1"/>
    <property type="molecule type" value="Genomic_DNA"/>
</dbReference>
<evidence type="ECO:0000256" key="1">
    <source>
        <dbReference type="SAM" id="MobiDB-lite"/>
    </source>
</evidence>
<name>A0ABP3F3P9_9ACTN</name>
<feature type="transmembrane region" description="Helical" evidence="2">
    <location>
        <begin position="21"/>
        <end position="46"/>
    </location>
</feature>
<comment type="caution">
    <text evidence="3">The sequence shown here is derived from an EMBL/GenBank/DDBJ whole genome shotgun (WGS) entry which is preliminary data.</text>
</comment>
<keyword evidence="2" id="KW-0472">Membrane</keyword>
<proteinExistence type="predicted"/>
<feature type="transmembrane region" description="Helical" evidence="2">
    <location>
        <begin position="116"/>
        <end position="136"/>
    </location>
</feature>
<protein>
    <recommendedName>
        <fullName evidence="5">Integral membrane protein</fullName>
    </recommendedName>
</protein>
<feature type="compositionally biased region" description="Basic and acidic residues" evidence="1">
    <location>
        <begin position="1"/>
        <end position="10"/>
    </location>
</feature>
<feature type="transmembrane region" description="Helical" evidence="2">
    <location>
        <begin position="52"/>
        <end position="69"/>
    </location>
</feature>
<evidence type="ECO:0000256" key="2">
    <source>
        <dbReference type="SAM" id="Phobius"/>
    </source>
</evidence>
<keyword evidence="2" id="KW-0812">Transmembrane</keyword>
<reference evidence="4" key="1">
    <citation type="journal article" date="2019" name="Int. J. Syst. Evol. Microbiol.">
        <title>The Global Catalogue of Microorganisms (GCM) 10K type strain sequencing project: providing services to taxonomists for standard genome sequencing and annotation.</title>
        <authorList>
            <consortium name="The Broad Institute Genomics Platform"/>
            <consortium name="The Broad Institute Genome Sequencing Center for Infectious Disease"/>
            <person name="Wu L."/>
            <person name="Ma J."/>
        </authorList>
    </citation>
    <scope>NUCLEOTIDE SEQUENCE [LARGE SCALE GENOMIC DNA]</scope>
    <source>
        <strain evidence="4">JCM 4505</strain>
    </source>
</reference>
<feature type="region of interest" description="Disordered" evidence="1">
    <location>
        <begin position="1"/>
        <end position="22"/>
    </location>
</feature>
<dbReference type="RefSeq" id="WP_344161728.1">
    <property type="nucleotide sequence ID" value="NZ_BAAABV010000021.1"/>
</dbReference>
<accession>A0ABP3F3P9</accession>